<evidence type="ECO:0000256" key="1">
    <source>
        <dbReference type="ARBA" id="ARBA00004442"/>
    </source>
</evidence>
<keyword evidence="5" id="KW-0675">Receptor</keyword>
<dbReference type="Proteomes" id="UP001597387">
    <property type="component" value="Unassembled WGS sequence"/>
</dbReference>
<evidence type="ECO:0000256" key="2">
    <source>
        <dbReference type="ARBA" id="ARBA00023136"/>
    </source>
</evidence>
<dbReference type="RefSeq" id="WP_255902856.1">
    <property type="nucleotide sequence ID" value="NZ_JAFMZO010000003.1"/>
</dbReference>
<accession>A0ABW4ZL85</accession>
<dbReference type="SUPFAM" id="SSF56935">
    <property type="entry name" value="Porins"/>
    <property type="match status" value="1"/>
</dbReference>
<gene>
    <name evidence="5" type="ORF">ACFSJU_10520</name>
</gene>
<name>A0ABW4ZL85_9SPHI</name>
<proteinExistence type="predicted"/>
<keyword evidence="6" id="KW-1185">Reference proteome</keyword>
<sequence>MKSTYFRYTFFFLMSGSLAGFAQTPSAQGRPIQKDTITEEIEVVRPYRPVLADASKIRRSPNLNNNKPFRPNLNYSITDKRLELNSDLRQLQAEELIQPPPSLLENNYAKLGAGNLGTVLGEVYINTGADPALQAGGYLKHINQSGDFNKQQYSRQELGIFGKSIRDKITLNGELGYDRFSTFFYGIQPDNSSANPDPGTQRFGTLSLKGELLKNFEESSESDYGAKLDAYFLGNKYDAKENSFTLSGFFNKVWRDFNVGANSSIDFTGTKDAGYDLSNNLIRINPYLKLQGKNYKLSLGINLVKEFGTSSRTNLFPTVIGELPIVPGYATIFGGYTGDVLKSTLRSFAATNPYLAPNVQILNAVEKSNVYGGIKGNAGAGFGFKAMVFYKSVEDMPLFTHNAEAFQKFDVIYDEGTSKNFGFEGELSVRASETLFLTGRLLMNEYKMASQQEAWYKPNFRLFSNARLSLNKKFILDAELVLNGDSNGLTYVQGTDPLEQEVITVKSYVDLSAGAEYQFKQKFGAFLRVNNLFGNEYQRYLYYPNLGLNILGGLNYSF</sequence>
<feature type="signal peptide" evidence="4">
    <location>
        <begin position="1"/>
        <end position="22"/>
    </location>
</feature>
<dbReference type="InterPro" id="IPR036942">
    <property type="entry name" value="Beta-barrel_TonB_sf"/>
</dbReference>
<keyword evidence="4" id="KW-0732">Signal</keyword>
<organism evidence="5 6">
    <name type="scientific">Paradesertivirga mongoliensis</name>
    <dbReference type="NCBI Taxonomy" id="2100740"/>
    <lineage>
        <taxon>Bacteria</taxon>
        <taxon>Pseudomonadati</taxon>
        <taxon>Bacteroidota</taxon>
        <taxon>Sphingobacteriia</taxon>
        <taxon>Sphingobacteriales</taxon>
        <taxon>Sphingobacteriaceae</taxon>
        <taxon>Paradesertivirga</taxon>
    </lineage>
</organism>
<keyword evidence="3" id="KW-0998">Cell outer membrane</keyword>
<evidence type="ECO:0000313" key="5">
    <source>
        <dbReference type="EMBL" id="MFD2162825.1"/>
    </source>
</evidence>
<evidence type="ECO:0000256" key="4">
    <source>
        <dbReference type="SAM" id="SignalP"/>
    </source>
</evidence>
<feature type="chain" id="PRO_5045182958" evidence="4">
    <location>
        <begin position="23"/>
        <end position="558"/>
    </location>
</feature>
<keyword evidence="2" id="KW-0472">Membrane</keyword>
<dbReference type="EMBL" id="JBHUHZ010000001">
    <property type="protein sequence ID" value="MFD2162825.1"/>
    <property type="molecule type" value="Genomic_DNA"/>
</dbReference>
<reference evidence="6" key="1">
    <citation type="journal article" date="2019" name="Int. J. Syst. Evol. Microbiol.">
        <title>The Global Catalogue of Microorganisms (GCM) 10K type strain sequencing project: providing services to taxonomists for standard genome sequencing and annotation.</title>
        <authorList>
            <consortium name="The Broad Institute Genomics Platform"/>
            <consortium name="The Broad Institute Genome Sequencing Center for Infectious Disease"/>
            <person name="Wu L."/>
            <person name="Ma J."/>
        </authorList>
    </citation>
    <scope>NUCLEOTIDE SEQUENCE [LARGE SCALE GENOMIC DNA]</scope>
    <source>
        <strain evidence="6">KCTC 42217</strain>
    </source>
</reference>
<evidence type="ECO:0000313" key="6">
    <source>
        <dbReference type="Proteomes" id="UP001597387"/>
    </source>
</evidence>
<protein>
    <submittedName>
        <fullName evidence="5">TonB-dependent receptor</fullName>
    </submittedName>
</protein>
<comment type="subcellular location">
    <subcellularLocation>
        <location evidence="1">Cell outer membrane</location>
    </subcellularLocation>
</comment>
<comment type="caution">
    <text evidence="5">The sequence shown here is derived from an EMBL/GenBank/DDBJ whole genome shotgun (WGS) entry which is preliminary data.</text>
</comment>
<dbReference type="Gene3D" id="2.40.170.20">
    <property type="entry name" value="TonB-dependent receptor, beta-barrel domain"/>
    <property type="match status" value="1"/>
</dbReference>
<evidence type="ECO:0000256" key="3">
    <source>
        <dbReference type="ARBA" id="ARBA00023237"/>
    </source>
</evidence>